<evidence type="ECO:0000313" key="3">
    <source>
        <dbReference type="Proteomes" id="UP001050808"/>
    </source>
</evidence>
<accession>A0ABQ3QF25</accession>
<evidence type="ECO:0000313" key="2">
    <source>
        <dbReference type="EMBL" id="GHI35894.1"/>
    </source>
</evidence>
<dbReference type="EMBL" id="BNDY01000002">
    <property type="protein sequence ID" value="GHI35894.1"/>
    <property type="molecule type" value="Genomic_DNA"/>
</dbReference>
<dbReference type="Proteomes" id="UP001050808">
    <property type="component" value="Unassembled WGS sequence"/>
</dbReference>
<comment type="caution">
    <text evidence="2">The sequence shown here is derived from an EMBL/GenBank/DDBJ whole genome shotgun (WGS) entry which is preliminary data.</text>
</comment>
<proteinExistence type="predicted"/>
<feature type="region of interest" description="Disordered" evidence="1">
    <location>
        <begin position="83"/>
        <end position="103"/>
    </location>
</feature>
<sequence>MPFREGGHDRVPHTVIRDAGVHEHEGRSFAVEDVGKMAKIVWAYVHPQMFAGRRRMCHPDKGTVPTFRSRLAATAEEYSGAVDGLAQDVEGGAEGEDRRAGGG</sequence>
<organism evidence="2 3">
    <name type="scientific">Streptomyces violascens</name>
    <dbReference type="NCBI Taxonomy" id="67381"/>
    <lineage>
        <taxon>Bacteria</taxon>
        <taxon>Bacillati</taxon>
        <taxon>Actinomycetota</taxon>
        <taxon>Actinomycetes</taxon>
        <taxon>Kitasatosporales</taxon>
        <taxon>Streptomycetaceae</taxon>
        <taxon>Streptomyces</taxon>
    </lineage>
</organism>
<gene>
    <name evidence="2" type="ORF">Sviol_03020</name>
</gene>
<keyword evidence="3" id="KW-1185">Reference proteome</keyword>
<name>A0ABQ3QF25_9ACTN</name>
<reference evidence="2" key="1">
    <citation type="submission" date="2024-05" db="EMBL/GenBank/DDBJ databases">
        <title>Whole genome shotgun sequence of Streptomyces violascens NBRC 12920.</title>
        <authorList>
            <person name="Komaki H."/>
            <person name="Tamura T."/>
        </authorList>
    </citation>
    <scope>NUCLEOTIDE SEQUENCE</scope>
    <source>
        <strain evidence="2">NBRC 12920</strain>
    </source>
</reference>
<protein>
    <submittedName>
        <fullName evidence="2">Uncharacterized protein</fullName>
    </submittedName>
</protein>
<evidence type="ECO:0000256" key="1">
    <source>
        <dbReference type="SAM" id="MobiDB-lite"/>
    </source>
</evidence>